<keyword evidence="5" id="KW-0378">Hydrolase</keyword>
<dbReference type="Pfam" id="PF13185">
    <property type="entry name" value="GAF_2"/>
    <property type="match status" value="2"/>
</dbReference>
<dbReference type="Gene3D" id="3.30.70.270">
    <property type="match status" value="1"/>
</dbReference>
<dbReference type="CDD" id="cd01948">
    <property type="entry name" value="EAL"/>
    <property type="match status" value="1"/>
</dbReference>
<dbReference type="InterPro" id="IPR012292">
    <property type="entry name" value="Globin/Proto"/>
</dbReference>
<organism evidence="5 6">
    <name type="scientific">Ferrovum myxofaciens</name>
    <dbReference type="NCBI Taxonomy" id="416213"/>
    <lineage>
        <taxon>Bacteria</taxon>
        <taxon>Pseudomonadati</taxon>
        <taxon>Pseudomonadota</taxon>
        <taxon>Betaproteobacteria</taxon>
        <taxon>Ferrovales</taxon>
        <taxon>Ferrovaceae</taxon>
        <taxon>Ferrovum</taxon>
    </lineage>
</organism>
<dbReference type="Gene3D" id="1.10.490.10">
    <property type="entry name" value="Globins"/>
    <property type="match status" value="1"/>
</dbReference>
<dbReference type="Proteomes" id="UP000075653">
    <property type="component" value="Unassembled WGS sequence"/>
</dbReference>
<sequence>MKEEGLHLALMHFSTRILQSLAQGEQAVSLAEEICVFAESVLPERIASMGIVDENGRLQILAAPHAPPELIQAFSDLIPGPHAGSCGNVIYRQEPVVVSDIPRDSRWDDLRVQAETWQLKSCWSWPVRKGKRLIGTFALTGLVEGDPSADQIGLLESCAALAGMVLIHSLPLLRQEDENQRRLYRALFGSVEALIQYQSDQEMQQSLCASLTNDTIFSAAWIGRPGPDDYFEVMAKSGVGARQIIEARPRLTQAEDAPIIVRAWRTGQTVLSNDTLSDASLHHWHALFTKNRWLSLLATPIRRGEELWAVLVLASPRTDTFDEDTLGLCLRVAALLSRTLEEHDLKLRIHALQMEDSQLARTDSLTGLPNRLALEEYLPKAMARAERHKRVVALGMIDLDDFKPVNDRYGHKQGDILLQELAQRLCHKIRESNYVARLGGDEFVVVFEDLDENQVQHELGSALARLHQAVELPFHLEGSESGVMIDMTMGVVLYPGDAETPEELMRKADAAMYHAKLRKHERVQWWVLGSVPMEEPAPEGPFDPFGSEAQFLLSLVQPHLEQVTDEFTRSFYEDMERDENTLEILQALVDDEYLELKRSQSAYLSFLIDPATTYEKIKSQAARLGRVHALIGVTGAWMTRAMSLYRGLLRRYLDTLSLVSRERYRALRVIDARLQIDVEGQLDAMQQTADLYGTYHSRPLDSLSVQWLEVAQSELETLSSLPGILVGQVFRPQADGVFATELNAGSKSQALESILQLPGMRPILDTRSEAGQGLIARAWHSGQIQCTDAYMMDVRTHTWHSSFRSLGIRSAVAIPIRGLQEMEFVLIVLGAYPHQFSSGWMRTFITSLQNRWEQLVRLNHANRFPVMDSHQAAIYRERLHSGGLCLFMQPVVELKTGALFKVEALARLTMPDGSLVMPGQFLTALRSSDLDALFRQGLAQGLEWVRECRGEGLDFPLSLNLSPSTLLHPSCVQWVEEALRKNEIAPAQLTLELLENQDFDQSTVDEAITQLERLGVKLAIDDLGSGFSSLKRLASLPFDVIKVDQAMVRDIFSEPLKTLSLIRTIIQIGYDLERVVIVEGVENESVLEAVTLLGAQYAQGYALAFPMPKEELVSWAGQSQKPVPTGDPLRTYLGALAHHWRYMQRVGKRREVGIHMALESCPLTHFLRQKGLEGEAVAQWHAQVHETNLAEIRQQASERLKDWLVEQVRSEKNI</sequence>
<dbReference type="GO" id="GO:0020037">
    <property type="term" value="F:heme binding"/>
    <property type="evidence" value="ECO:0007669"/>
    <property type="project" value="InterPro"/>
</dbReference>
<dbReference type="InterPro" id="IPR035919">
    <property type="entry name" value="EAL_sf"/>
</dbReference>
<evidence type="ECO:0000313" key="6">
    <source>
        <dbReference type="Proteomes" id="UP000075653"/>
    </source>
</evidence>
<dbReference type="OrthoDB" id="9047525at2"/>
<evidence type="ECO:0000256" key="1">
    <source>
        <dbReference type="ARBA" id="ARBA00015125"/>
    </source>
</evidence>
<evidence type="ECO:0000256" key="2">
    <source>
        <dbReference type="ARBA" id="ARBA00029839"/>
    </source>
</evidence>
<proteinExistence type="predicted"/>
<dbReference type="SMART" id="SM00052">
    <property type="entry name" value="EAL"/>
    <property type="match status" value="1"/>
</dbReference>
<name>A0A149W0K4_9PROT</name>
<protein>
    <recommendedName>
        <fullName evidence="1">Diguanylate cyclase DosC</fullName>
    </recommendedName>
    <alternativeName>
        <fullName evidence="2">Direct oxygen-sensing cyclase</fullName>
    </alternativeName>
</protein>
<dbReference type="InterPro" id="IPR029787">
    <property type="entry name" value="Nucleotide_cyclase"/>
</dbReference>
<dbReference type="InterPro" id="IPR029016">
    <property type="entry name" value="GAF-like_dom_sf"/>
</dbReference>
<dbReference type="InterPro" id="IPR050706">
    <property type="entry name" value="Cyclic-di-GMP_PDE-like"/>
</dbReference>
<dbReference type="InterPro" id="IPR009050">
    <property type="entry name" value="Globin-like_sf"/>
</dbReference>
<dbReference type="SUPFAM" id="SSF55781">
    <property type="entry name" value="GAF domain-like"/>
    <property type="match status" value="3"/>
</dbReference>
<comment type="caution">
    <text evidence="5">The sequence shown here is derived from an EMBL/GenBank/DDBJ whole genome shotgun (WGS) entry which is preliminary data.</text>
</comment>
<dbReference type="Pfam" id="PF11563">
    <property type="entry name" value="Protoglobin"/>
    <property type="match status" value="1"/>
</dbReference>
<keyword evidence="6" id="KW-1185">Reference proteome</keyword>
<evidence type="ECO:0000259" key="3">
    <source>
        <dbReference type="PROSITE" id="PS50883"/>
    </source>
</evidence>
<dbReference type="FunFam" id="3.30.70.270:FF:000001">
    <property type="entry name" value="Diguanylate cyclase domain protein"/>
    <property type="match status" value="1"/>
</dbReference>
<feature type="domain" description="EAL" evidence="3">
    <location>
        <begin position="868"/>
        <end position="1120"/>
    </location>
</feature>
<gene>
    <name evidence="5" type="primary">dosP_1</name>
    <name evidence="5" type="ORF">FEMY_07120</name>
</gene>
<dbReference type="CDD" id="cd01949">
    <property type="entry name" value="GGDEF"/>
    <property type="match status" value="1"/>
</dbReference>
<dbReference type="SMART" id="SM00267">
    <property type="entry name" value="GGDEF"/>
    <property type="match status" value="1"/>
</dbReference>
<dbReference type="STRING" id="1789004.FEMY_07120"/>
<dbReference type="SUPFAM" id="SSF46458">
    <property type="entry name" value="Globin-like"/>
    <property type="match status" value="1"/>
</dbReference>
<dbReference type="EMBL" id="LRRD01000011">
    <property type="protein sequence ID" value="KXW58684.1"/>
    <property type="molecule type" value="Genomic_DNA"/>
</dbReference>
<dbReference type="PROSITE" id="PS50887">
    <property type="entry name" value="GGDEF"/>
    <property type="match status" value="1"/>
</dbReference>
<dbReference type="SUPFAM" id="SSF141868">
    <property type="entry name" value="EAL domain-like"/>
    <property type="match status" value="1"/>
</dbReference>
<dbReference type="PANTHER" id="PTHR33121">
    <property type="entry name" value="CYCLIC DI-GMP PHOSPHODIESTERASE PDEF"/>
    <property type="match status" value="1"/>
</dbReference>
<dbReference type="InterPro" id="IPR000160">
    <property type="entry name" value="GGDEF_dom"/>
</dbReference>
<dbReference type="GO" id="GO:0071111">
    <property type="term" value="F:cyclic-guanylate-specific phosphodiesterase activity"/>
    <property type="evidence" value="ECO:0007669"/>
    <property type="project" value="InterPro"/>
</dbReference>
<evidence type="ECO:0000259" key="4">
    <source>
        <dbReference type="PROSITE" id="PS50887"/>
    </source>
</evidence>
<dbReference type="PROSITE" id="PS50883">
    <property type="entry name" value="EAL"/>
    <property type="match status" value="1"/>
</dbReference>
<dbReference type="RefSeq" id="WP_051862173.1">
    <property type="nucleotide sequence ID" value="NZ_CP053676.1"/>
</dbReference>
<dbReference type="SMART" id="SM00065">
    <property type="entry name" value="GAF"/>
    <property type="match status" value="2"/>
</dbReference>
<evidence type="ECO:0000313" key="5">
    <source>
        <dbReference type="EMBL" id="KXW58684.1"/>
    </source>
</evidence>
<dbReference type="PATRIC" id="fig|1789004.3.peg.720"/>
<dbReference type="Pfam" id="PF00990">
    <property type="entry name" value="GGDEF"/>
    <property type="match status" value="1"/>
</dbReference>
<dbReference type="Pfam" id="PF00563">
    <property type="entry name" value="EAL"/>
    <property type="match status" value="1"/>
</dbReference>
<dbReference type="PANTHER" id="PTHR33121:SF70">
    <property type="entry name" value="SIGNALING PROTEIN YKOW"/>
    <property type="match status" value="1"/>
</dbReference>
<dbReference type="GeneID" id="301710037"/>
<dbReference type="AlphaFoldDB" id="A0A149W0K4"/>
<reference evidence="5 6" key="1">
    <citation type="submission" date="2016-01" db="EMBL/GenBank/DDBJ databases">
        <title>Genome sequence of the acidophilic iron oxidising Ferrovum strain Z-31.</title>
        <authorList>
            <person name="Poehlein A."/>
            <person name="Ullrich S.R."/>
            <person name="Schloemann M."/>
            <person name="Muehling M."/>
            <person name="Daniel R."/>
        </authorList>
    </citation>
    <scope>NUCLEOTIDE SEQUENCE [LARGE SCALE GENOMIC DNA]</scope>
    <source>
        <strain evidence="5 6">Z-31</strain>
    </source>
</reference>
<dbReference type="InterPro" id="IPR043128">
    <property type="entry name" value="Rev_trsase/Diguanyl_cyclase"/>
</dbReference>
<feature type="domain" description="GGDEF" evidence="4">
    <location>
        <begin position="390"/>
        <end position="528"/>
    </location>
</feature>
<dbReference type="CDD" id="cd14759">
    <property type="entry name" value="GS_GGDEF_2"/>
    <property type="match status" value="1"/>
</dbReference>
<dbReference type="Gene3D" id="3.20.20.450">
    <property type="entry name" value="EAL domain"/>
    <property type="match status" value="1"/>
</dbReference>
<dbReference type="SUPFAM" id="SSF55073">
    <property type="entry name" value="Nucleotide cyclase"/>
    <property type="match status" value="1"/>
</dbReference>
<dbReference type="InterPro" id="IPR003018">
    <property type="entry name" value="GAF"/>
</dbReference>
<accession>A0A149W0K4</accession>
<dbReference type="InterPro" id="IPR044398">
    <property type="entry name" value="Globin-sensor_dom"/>
</dbReference>
<dbReference type="GO" id="GO:0019825">
    <property type="term" value="F:oxygen binding"/>
    <property type="evidence" value="ECO:0007669"/>
    <property type="project" value="InterPro"/>
</dbReference>
<dbReference type="NCBIfam" id="TIGR00254">
    <property type="entry name" value="GGDEF"/>
    <property type="match status" value="1"/>
</dbReference>
<dbReference type="Gene3D" id="3.30.450.40">
    <property type="match status" value="2"/>
</dbReference>
<dbReference type="InterPro" id="IPR001633">
    <property type="entry name" value="EAL_dom"/>
</dbReference>